<reference evidence="2" key="1">
    <citation type="journal article" date="2022" name="bioRxiv">
        <title>Sequencing and chromosome-scale assembly of the giantPleurodeles waltlgenome.</title>
        <authorList>
            <person name="Brown T."/>
            <person name="Elewa A."/>
            <person name="Iarovenko S."/>
            <person name="Subramanian E."/>
            <person name="Araus A.J."/>
            <person name="Petzold A."/>
            <person name="Susuki M."/>
            <person name="Suzuki K.-i.T."/>
            <person name="Hayashi T."/>
            <person name="Toyoda A."/>
            <person name="Oliveira C."/>
            <person name="Osipova E."/>
            <person name="Leigh N.D."/>
            <person name="Simon A."/>
            <person name="Yun M.H."/>
        </authorList>
    </citation>
    <scope>NUCLEOTIDE SEQUENCE</scope>
    <source>
        <strain evidence="2">20211129_DDA</strain>
        <tissue evidence="2">Liver</tissue>
    </source>
</reference>
<keyword evidence="3" id="KW-1185">Reference proteome</keyword>
<proteinExistence type="predicted"/>
<evidence type="ECO:0000313" key="2">
    <source>
        <dbReference type="EMBL" id="KAJ1126401.1"/>
    </source>
</evidence>
<dbReference type="AlphaFoldDB" id="A0AAV7PG89"/>
<gene>
    <name evidence="2" type="ORF">NDU88_004809</name>
</gene>
<sequence length="77" mass="8442">MVGMVLEHLRSGRTHCGAPGRVRKEDVLGPVGRDQPRDPWEMESRRTGPVSVPKSAGCVTNRKSLAGAYSWAMFSQC</sequence>
<dbReference type="EMBL" id="JANPWB010000011">
    <property type="protein sequence ID" value="KAJ1126401.1"/>
    <property type="molecule type" value="Genomic_DNA"/>
</dbReference>
<name>A0AAV7PG89_PLEWA</name>
<protein>
    <submittedName>
        <fullName evidence="2">Uncharacterized protein</fullName>
    </submittedName>
</protein>
<evidence type="ECO:0000256" key="1">
    <source>
        <dbReference type="SAM" id="MobiDB-lite"/>
    </source>
</evidence>
<dbReference type="Proteomes" id="UP001066276">
    <property type="component" value="Chromosome 7"/>
</dbReference>
<evidence type="ECO:0000313" key="3">
    <source>
        <dbReference type="Proteomes" id="UP001066276"/>
    </source>
</evidence>
<feature type="compositionally biased region" description="Basic and acidic residues" evidence="1">
    <location>
        <begin position="34"/>
        <end position="46"/>
    </location>
</feature>
<accession>A0AAV7PG89</accession>
<comment type="caution">
    <text evidence="2">The sequence shown here is derived from an EMBL/GenBank/DDBJ whole genome shotgun (WGS) entry which is preliminary data.</text>
</comment>
<feature type="region of interest" description="Disordered" evidence="1">
    <location>
        <begin position="13"/>
        <end position="54"/>
    </location>
</feature>
<organism evidence="2 3">
    <name type="scientific">Pleurodeles waltl</name>
    <name type="common">Iberian ribbed newt</name>
    <dbReference type="NCBI Taxonomy" id="8319"/>
    <lineage>
        <taxon>Eukaryota</taxon>
        <taxon>Metazoa</taxon>
        <taxon>Chordata</taxon>
        <taxon>Craniata</taxon>
        <taxon>Vertebrata</taxon>
        <taxon>Euteleostomi</taxon>
        <taxon>Amphibia</taxon>
        <taxon>Batrachia</taxon>
        <taxon>Caudata</taxon>
        <taxon>Salamandroidea</taxon>
        <taxon>Salamandridae</taxon>
        <taxon>Pleurodelinae</taxon>
        <taxon>Pleurodeles</taxon>
    </lineage>
</organism>